<dbReference type="EMBL" id="JABEQP010000001">
    <property type="protein sequence ID" value="MBB2196260.1"/>
    <property type="molecule type" value="Genomic_DNA"/>
</dbReference>
<feature type="region of interest" description="Disordered" evidence="1">
    <location>
        <begin position="111"/>
        <end position="144"/>
    </location>
</feature>
<gene>
    <name evidence="2" type="ORF">HLH44_02055</name>
</gene>
<protein>
    <submittedName>
        <fullName evidence="2">ABC transporter permease</fullName>
    </submittedName>
</protein>
<comment type="caution">
    <text evidence="2">The sequence shown here is derived from an EMBL/GenBank/DDBJ whole genome shotgun (WGS) entry which is preliminary data.</text>
</comment>
<feature type="region of interest" description="Disordered" evidence="1">
    <location>
        <begin position="273"/>
        <end position="309"/>
    </location>
</feature>
<sequence length="309" mass="32470">MMRSFTFLCAVMAGLSGLFLYSKKHQTTLLDHQIAQIVGDTQHIREQTAMLRAEWALLNQPDRLGSLSARFLPDMHPMAPTQFIQMASLAERLPAPGSRPLAAVDPRAHMDASLASHAPAPAPAERPAAPPAPMAAPAPPAPPAHVAQAPMVVAAAQRPATPAAEPPPVTTHRILVAASTPPAQHPERLVEHPVERPIVMAQATLPAVAAHVTAPRAHPAPVSPDLPHNVDRHAAVSVAHATRPVLPPAAASEPRYASARPVRPLPVAVAAWRPAAPPKPYEEARGYGRGSSLGFSRSGALPPPVPVSN</sequence>
<accession>A0A7W4JX65</accession>
<proteinExistence type="predicted"/>
<dbReference type="RefSeq" id="WP_183007908.1">
    <property type="nucleotide sequence ID" value="NZ_JABEQP010000001.1"/>
</dbReference>
<feature type="compositionally biased region" description="Pro residues" evidence="1">
    <location>
        <begin position="120"/>
        <end position="143"/>
    </location>
</feature>
<evidence type="ECO:0000256" key="1">
    <source>
        <dbReference type="SAM" id="MobiDB-lite"/>
    </source>
</evidence>
<evidence type="ECO:0000313" key="2">
    <source>
        <dbReference type="EMBL" id="MBB2196260.1"/>
    </source>
</evidence>
<dbReference type="AlphaFoldDB" id="A0A7W4JX65"/>
<evidence type="ECO:0000313" key="3">
    <source>
        <dbReference type="Proteomes" id="UP000530320"/>
    </source>
</evidence>
<feature type="compositionally biased region" description="Low complexity" evidence="1">
    <location>
        <begin position="290"/>
        <end position="299"/>
    </location>
</feature>
<dbReference type="Proteomes" id="UP000530320">
    <property type="component" value="Unassembled WGS sequence"/>
</dbReference>
<organism evidence="2 3">
    <name type="scientific">Gluconacetobacter dulcium</name>
    <dbReference type="NCBI Taxonomy" id="2729096"/>
    <lineage>
        <taxon>Bacteria</taxon>
        <taxon>Pseudomonadati</taxon>
        <taxon>Pseudomonadota</taxon>
        <taxon>Alphaproteobacteria</taxon>
        <taxon>Acetobacterales</taxon>
        <taxon>Acetobacteraceae</taxon>
        <taxon>Gluconacetobacter</taxon>
    </lineage>
</organism>
<reference evidence="2 3" key="1">
    <citation type="submission" date="2020-04" db="EMBL/GenBank/DDBJ databases">
        <title>Description of novel Gluconacetobacter.</title>
        <authorList>
            <person name="Sombolestani A."/>
        </authorList>
    </citation>
    <scope>NUCLEOTIDE SEQUENCE [LARGE SCALE GENOMIC DNA]</scope>
    <source>
        <strain evidence="2 3">LMG 22058</strain>
    </source>
</reference>
<name>A0A7W4JX65_9PROT</name>